<dbReference type="Gene3D" id="3.20.20.80">
    <property type="entry name" value="Glycosidases"/>
    <property type="match status" value="1"/>
</dbReference>
<dbReference type="InterPro" id="IPR006047">
    <property type="entry name" value="GH13_cat_dom"/>
</dbReference>
<evidence type="ECO:0000259" key="15">
    <source>
        <dbReference type="SMART" id="SM00642"/>
    </source>
</evidence>
<evidence type="ECO:0000256" key="6">
    <source>
        <dbReference type="ARBA" id="ARBA00022490"/>
    </source>
</evidence>
<keyword evidence="7 14" id="KW-0378">Hydrolase</keyword>
<evidence type="ECO:0000313" key="16">
    <source>
        <dbReference type="EMBL" id="MFL9926108.1"/>
    </source>
</evidence>
<dbReference type="Pfam" id="PF11941">
    <property type="entry name" value="DUF3459"/>
    <property type="match status" value="1"/>
</dbReference>
<keyword evidence="6" id="KW-0963">Cytoplasm</keyword>
<organism evidence="16 17">
    <name type="scientific">Herbaspirillum lusitanum</name>
    <dbReference type="NCBI Taxonomy" id="213312"/>
    <lineage>
        <taxon>Bacteria</taxon>
        <taxon>Pseudomonadati</taxon>
        <taxon>Pseudomonadota</taxon>
        <taxon>Betaproteobacteria</taxon>
        <taxon>Burkholderiales</taxon>
        <taxon>Oxalobacteraceae</taxon>
        <taxon>Herbaspirillum</taxon>
    </lineage>
</organism>
<dbReference type="SMART" id="SM00642">
    <property type="entry name" value="Aamy"/>
    <property type="match status" value="1"/>
</dbReference>
<dbReference type="InterPro" id="IPR012768">
    <property type="entry name" value="Trehalose_TreZ"/>
</dbReference>
<dbReference type="SUPFAM" id="SSF51445">
    <property type="entry name" value="(Trans)glycosidases"/>
    <property type="match status" value="1"/>
</dbReference>
<evidence type="ECO:0000256" key="14">
    <source>
        <dbReference type="PIRNR" id="PIRNR006337"/>
    </source>
</evidence>
<dbReference type="InterPro" id="IPR022567">
    <property type="entry name" value="DUF3459"/>
</dbReference>
<dbReference type="NCBIfam" id="TIGR02402">
    <property type="entry name" value="trehalose_TreZ"/>
    <property type="match status" value="1"/>
</dbReference>
<dbReference type="EMBL" id="JAQQFM010000007">
    <property type="protein sequence ID" value="MFL9926108.1"/>
    <property type="molecule type" value="Genomic_DNA"/>
</dbReference>
<dbReference type="Proteomes" id="UP001629246">
    <property type="component" value="Unassembled WGS sequence"/>
</dbReference>
<evidence type="ECO:0000256" key="10">
    <source>
        <dbReference type="ARBA" id="ARBA00032057"/>
    </source>
</evidence>
<dbReference type="InterPro" id="IPR017853">
    <property type="entry name" value="GH"/>
</dbReference>
<dbReference type="Gene3D" id="2.60.40.10">
    <property type="entry name" value="Immunoglobulins"/>
    <property type="match status" value="1"/>
</dbReference>
<evidence type="ECO:0000256" key="7">
    <source>
        <dbReference type="ARBA" id="ARBA00022801"/>
    </source>
</evidence>
<reference evidence="16 17" key="1">
    <citation type="journal article" date="2024" name="Chem. Sci.">
        <title>Discovery of megapolipeptins by genome mining of a Burkholderiales bacteria collection.</title>
        <authorList>
            <person name="Paulo B.S."/>
            <person name="Recchia M.J.J."/>
            <person name="Lee S."/>
            <person name="Fergusson C.H."/>
            <person name="Romanowski S.B."/>
            <person name="Hernandez A."/>
            <person name="Krull N."/>
            <person name="Liu D.Y."/>
            <person name="Cavanagh H."/>
            <person name="Bos A."/>
            <person name="Gray C.A."/>
            <person name="Murphy B.T."/>
            <person name="Linington R.G."/>
            <person name="Eustaquio A.S."/>
        </authorList>
    </citation>
    <scope>NUCLEOTIDE SEQUENCE [LARGE SCALE GENOMIC DNA]</scope>
    <source>
        <strain evidence="16 17">RL21-008-BIB-A</strain>
    </source>
</reference>
<evidence type="ECO:0000256" key="13">
    <source>
        <dbReference type="NCBIfam" id="TIGR02402"/>
    </source>
</evidence>
<dbReference type="InterPro" id="IPR014756">
    <property type="entry name" value="Ig_E-set"/>
</dbReference>
<dbReference type="Pfam" id="PF00128">
    <property type="entry name" value="Alpha-amylase"/>
    <property type="match status" value="1"/>
</dbReference>
<dbReference type="RefSeq" id="WP_408159301.1">
    <property type="nucleotide sequence ID" value="NZ_JAQQFM010000007.1"/>
</dbReference>
<dbReference type="CDD" id="cd11325">
    <property type="entry name" value="AmyAc_GTHase"/>
    <property type="match status" value="1"/>
</dbReference>
<dbReference type="PANTHER" id="PTHR43651">
    <property type="entry name" value="1,4-ALPHA-GLUCAN-BRANCHING ENZYME"/>
    <property type="match status" value="1"/>
</dbReference>
<evidence type="ECO:0000256" key="12">
    <source>
        <dbReference type="ARBA" id="ARBA00034013"/>
    </source>
</evidence>
<comment type="catalytic activity">
    <reaction evidence="12 14">
        <text>hydrolysis of (1-&gt;4)-alpha-D-glucosidic linkage in 4-alpha-D-[(1-&gt;4)-alpha-D-glucanosyl]n trehalose to yield trehalose and (1-&gt;4)-alpha-D-glucan.</text>
        <dbReference type="EC" id="3.2.1.141"/>
    </reaction>
</comment>
<keyword evidence="9 14" id="KW-0326">Glycosidase</keyword>
<evidence type="ECO:0000313" key="17">
    <source>
        <dbReference type="Proteomes" id="UP001629246"/>
    </source>
</evidence>
<dbReference type="Gene3D" id="1.10.10.760">
    <property type="entry name" value="E-set domains of sugar-utilizing enzymes"/>
    <property type="match status" value="1"/>
</dbReference>
<keyword evidence="8" id="KW-0119">Carbohydrate metabolism</keyword>
<name>A0ABW9AB96_9BURK</name>
<evidence type="ECO:0000256" key="11">
    <source>
        <dbReference type="ARBA" id="ARBA00033284"/>
    </source>
</evidence>
<gene>
    <name evidence="16" type="primary">treZ</name>
    <name evidence="16" type="ORF">PQR62_17665</name>
</gene>
<evidence type="ECO:0000256" key="4">
    <source>
        <dbReference type="ARBA" id="ARBA00012268"/>
    </source>
</evidence>
<sequence>MSAHFSYLLPFGAQMTAPDQTLFRLWAPGAKIADVEIEGRGRVPMAPEAEDEGWFSLEIQCPAGSQYRYVLMSQIDGEITVPDPASRAQAGDVHDASIVVDPRAYEWQYPHWAGRPWHETVLYELHPGAMGGFAGIQQRLPELAELGITAVELMPVSEFPGSHNWGYDGVLPFAPDASYGTPEQLKALIDTAHGLGMMVFLDVVYNHFGPDGNYLGSYAPPFFRNDTANLWGETIDFHRPEVADFFTQNALYWLQEYRFDGLRLDAAQAICDQQWLERLGQIVRRDIGGQRHVHLVLEHDGNAAHLLGFAGGKLAEGEGADTPMYDAQWNDDGHHVLHVLLTGEDGGYYSDYADQPAEKLARCLRDGFIYQGDPSPYREGEPRGEPSGSLPPTAFVLFLQNHDQIGNRAFGERLTTLAHPSALHAAQALLLLSPQIPMLFMGEEFGAAQPFYYFTSHSDEKLAQAVRDGRRREFAKFPAFADESLLKDLPDPNSFATFIASIPEPGPAPESASYLSRVAHLLRIRSLHIMPHLRGAQALEASAIGPKAVNARWRLNNGKVLNITVNLGAETLSESLGALSQPAGADLLFDTGGTLEALAQGQLPPHSLLALLEERTVASSSGARG</sequence>
<protein>
    <recommendedName>
        <fullName evidence="5 13">Malto-oligosyltrehalose trehalohydrolase</fullName>
        <shortName evidence="14">MTHase</shortName>
        <ecNumber evidence="4 13">3.2.1.141</ecNumber>
    </recommendedName>
    <alternativeName>
        <fullName evidence="11 14">4-alpha-D-((1-&gt;4)-alpha-D-glucano)trehalose trehalohydrolase</fullName>
    </alternativeName>
    <alternativeName>
        <fullName evidence="10 14">Maltooligosyl trehalose trehalohydrolase</fullName>
    </alternativeName>
</protein>
<comment type="subcellular location">
    <subcellularLocation>
        <location evidence="1">Cytoplasm</location>
    </subcellularLocation>
</comment>
<evidence type="ECO:0000256" key="8">
    <source>
        <dbReference type="ARBA" id="ARBA00023277"/>
    </source>
</evidence>
<dbReference type="InterPro" id="IPR013783">
    <property type="entry name" value="Ig-like_fold"/>
</dbReference>
<feature type="domain" description="Glycosyl hydrolase family 13 catalytic" evidence="15">
    <location>
        <begin position="99"/>
        <end position="471"/>
    </location>
</feature>
<dbReference type="SUPFAM" id="SSF81296">
    <property type="entry name" value="E set domains"/>
    <property type="match status" value="1"/>
</dbReference>
<dbReference type="PANTHER" id="PTHR43651:SF11">
    <property type="entry name" value="MALTO-OLIGOSYLTREHALOSE TREHALOHYDROLASE"/>
    <property type="match status" value="1"/>
</dbReference>
<dbReference type="CDD" id="cd02853">
    <property type="entry name" value="E_set_MTHase_like_N"/>
    <property type="match status" value="1"/>
</dbReference>
<comment type="similarity">
    <text evidence="3 14">Belongs to the glycosyl hydrolase 13 family.</text>
</comment>
<evidence type="ECO:0000256" key="2">
    <source>
        <dbReference type="ARBA" id="ARBA00005199"/>
    </source>
</evidence>
<comment type="caution">
    <text evidence="16">The sequence shown here is derived from an EMBL/GenBank/DDBJ whole genome shotgun (WGS) entry which is preliminary data.</text>
</comment>
<dbReference type="EC" id="3.2.1.141" evidence="4 13"/>
<evidence type="ECO:0000256" key="5">
    <source>
        <dbReference type="ARBA" id="ARBA00015938"/>
    </source>
</evidence>
<comment type="pathway">
    <text evidence="2 14">Glycan biosynthesis; trehalose biosynthesis.</text>
</comment>
<evidence type="ECO:0000256" key="3">
    <source>
        <dbReference type="ARBA" id="ARBA00008061"/>
    </source>
</evidence>
<evidence type="ECO:0000256" key="9">
    <source>
        <dbReference type="ARBA" id="ARBA00023295"/>
    </source>
</evidence>
<proteinExistence type="inferred from homology"/>
<accession>A0ABW9AB96</accession>
<keyword evidence="17" id="KW-1185">Reference proteome</keyword>
<dbReference type="PIRSF" id="PIRSF006337">
    <property type="entry name" value="Trehalose_TreZ"/>
    <property type="match status" value="1"/>
</dbReference>
<dbReference type="InterPro" id="IPR044901">
    <property type="entry name" value="Trehalose_TreZ_E-set_sf"/>
</dbReference>
<evidence type="ECO:0000256" key="1">
    <source>
        <dbReference type="ARBA" id="ARBA00004496"/>
    </source>
</evidence>